<reference evidence="1" key="1">
    <citation type="submission" date="2023-10" db="EMBL/GenBank/DDBJ databases">
        <authorList>
            <person name="Chen Y."/>
            <person name="Shah S."/>
            <person name="Dougan E. K."/>
            <person name="Thang M."/>
            <person name="Chan C."/>
        </authorList>
    </citation>
    <scope>NUCLEOTIDE SEQUENCE [LARGE SCALE GENOMIC DNA]</scope>
</reference>
<dbReference type="EMBL" id="CAUYUJ010020962">
    <property type="protein sequence ID" value="CAK0901664.1"/>
    <property type="molecule type" value="Genomic_DNA"/>
</dbReference>
<gene>
    <name evidence="1" type="ORF">PCOR1329_LOCUS78553</name>
</gene>
<dbReference type="SUPFAM" id="SSF117281">
    <property type="entry name" value="Kelch motif"/>
    <property type="match status" value="1"/>
</dbReference>
<dbReference type="InterPro" id="IPR015915">
    <property type="entry name" value="Kelch-typ_b-propeller"/>
</dbReference>
<evidence type="ECO:0000313" key="2">
    <source>
        <dbReference type="Proteomes" id="UP001189429"/>
    </source>
</evidence>
<evidence type="ECO:0000313" key="1">
    <source>
        <dbReference type="EMBL" id="CAK0901664.1"/>
    </source>
</evidence>
<dbReference type="PANTHER" id="PTHR45632:SF17">
    <property type="entry name" value="KELCH-LIKE PROTEIN 31"/>
    <property type="match status" value="1"/>
</dbReference>
<dbReference type="Gene3D" id="2.120.10.80">
    <property type="entry name" value="Kelch-type beta propeller"/>
    <property type="match status" value="2"/>
</dbReference>
<comment type="caution">
    <text evidence="1">The sequence shown here is derived from an EMBL/GenBank/DDBJ whole genome shotgun (WGS) entry which is preliminary data.</text>
</comment>
<dbReference type="Pfam" id="PF24681">
    <property type="entry name" value="Kelch_KLHDC2_KLHL20_DRC7"/>
    <property type="match status" value="2"/>
</dbReference>
<keyword evidence="2" id="KW-1185">Reference proteome</keyword>
<name>A0ABN9XSW9_9DINO</name>
<organism evidence="1 2">
    <name type="scientific">Prorocentrum cordatum</name>
    <dbReference type="NCBI Taxonomy" id="2364126"/>
    <lineage>
        <taxon>Eukaryota</taxon>
        <taxon>Sar</taxon>
        <taxon>Alveolata</taxon>
        <taxon>Dinophyceae</taxon>
        <taxon>Prorocentrales</taxon>
        <taxon>Prorocentraceae</taxon>
        <taxon>Prorocentrum</taxon>
    </lineage>
</organism>
<dbReference type="PANTHER" id="PTHR45632">
    <property type="entry name" value="LD33804P"/>
    <property type="match status" value="1"/>
</dbReference>
<proteinExistence type="predicted"/>
<accession>A0ABN9XSW9</accession>
<dbReference type="Proteomes" id="UP001189429">
    <property type="component" value="Unassembled WGS sequence"/>
</dbReference>
<dbReference type="InterPro" id="IPR011043">
    <property type="entry name" value="Gal_Oxase/kelch_b-propeller"/>
</dbReference>
<dbReference type="InterPro" id="IPR006652">
    <property type="entry name" value="Kelch_1"/>
</dbReference>
<protein>
    <submittedName>
        <fullName evidence="1">Uncharacterized protein</fullName>
    </submittedName>
</protein>
<sequence length="332" mass="35256">MAAPSSARAGHAAAVAGGRVLLVGGHNGLGPLRTLEEFTPGEDVDSPGTWRELPPMQSRRSYLSTAVAGGRLYALGGTSDGRVLNSFEVFELEREQWAPWFRNQPSLQRRTTLACALHEEGSGNGPVLYVAGGFDNVRDLKSVEGLNLLTHSWERMEPMLQARSYHAMVATSAGIFAIGGQDRSGAEKEVDEVEAVHDAVSALNDVEFFSFETEAWEHHTPMDIPRQGLAAACLVTEEGDELVYVCGGSDGKSALASVDVLDPKTGRWSPGPPMNAARSAHVLVAVGGRLYAIGGADESGVLDTFECLDPTEGRWSKPIKMGGAPVAAITDA</sequence>
<dbReference type="SUPFAM" id="SSF50965">
    <property type="entry name" value="Galactose oxidase, central domain"/>
    <property type="match status" value="1"/>
</dbReference>
<dbReference type="SMART" id="SM00612">
    <property type="entry name" value="Kelch"/>
    <property type="match status" value="6"/>
</dbReference>